<proteinExistence type="predicted"/>
<keyword evidence="1" id="KW-0812">Transmembrane</keyword>
<dbReference type="STRING" id="1265313.HRUBRA_02807"/>
<feature type="transmembrane region" description="Helical" evidence="1">
    <location>
        <begin position="32"/>
        <end position="51"/>
    </location>
</feature>
<dbReference type="EMBL" id="AUVB01000089">
    <property type="protein sequence ID" value="KGE02542.1"/>
    <property type="molecule type" value="Genomic_DNA"/>
</dbReference>
<gene>
    <name evidence="2" type="ORF">HRUBRA_02807</name>
</gene>
<dbReference type="Proteomes" id="UP000029640">
    <property type="component" value="Unassembled WGS sequence"/>
</dbReference>
<name>A0A095VM50_9GAMM</name>
<reference evidence="2 3" key="1">
    <citation type="journal article" date="2014" name="Genome Announc.">
        <title>Genome Sequence of Gammaproteobacterial Pseudohaliea rubra Type Strain DSM 19751, Isolated from Coastal Seawater of the Mediterranean Sea.</title>
        <authorList>
            <person name="Spring S."/>
            <person name="Fiebig A."/>
            <person name="Riedel T."/>
            <person name="Goker M."/>
            <person name="Klenk H.P."/>
        </authorList>
    </citation>
    <scope>NUCLEOTIDE SEQUENCE [LARGE SCALE GENOMIC DNA]</scope>
    <source>
        <strain evidence="2 3">DSM 19751</strain>
    </source>
</reference>
<accession>A0A095VM50</accession>
<feature type="transmembrane region" description="Helical" evidence="1">
    <location>
        <begin position="6"/>
        <end position="25"/>
    </location>
</feature>
<dbReference type="RefSeq" id="WP_035515095.1">
    <property type="nucleotide sequence ID" value="NZ_KN234753.1"/>
</dbReference>
<organism evidence="2 3">
    <name type="scientific">Pseudohaliea rubra DSM 19751</name>
    <dbReference type="NCBI Taxonomy" id="1265313"/>
    <lineage>
        <taxon>Bacteria</taxon>
        <taxon>Pseudomonadati</taxon>
        <taxon>Pseudomonadota</taxon>
        <taxon>Gammaproteobacteria</taxon>
        <taxon>Cellvibrionales</taxon>
        <taxon>Halieaceae</taxon>
        <taxon>Pseudohaliea</taxon>
    </lineage>
</organism>
<keyword evidence="3" id="KW-1185">Reference proteome</keyword>
<protein>
    <submittedName>
        <fullName evidence="2">Uncharacterized protein</fullName>
    </submittedName>
</protein>
<evidence type="ECO:0000313" key="2">
    <source>
        <dbReference type="EMBL" id="KGE02542.1"/>
    </source>
</evidence>
<dbReference type="AlphaFoldDB" id="A0A095VM50"/>
<evidence type="ECO:0000313" key="3">
    <source>
        <dbReference type="Proteomes" id="UP000029640"/>
    </source>
</evidence>
<feature type="transmembrane region" description="Helical" evidence="1">
    <location>
        <begin position="57"/>
        <end position="74"/>
    </location>
</feature>
<comment type="caution">
    <text evidence="2">The sequence shown here is derived from an EMBL/GenBank/DDBJ whole genome shotgun (WGS) entry which is preliminary data.</text>
</comment>
<sequence>MDAASAALTTFGAAILLVSWILMLITAWREDYAWGLVATLLPPLAYLYGLFHLDKAGQSVGVAAIGLLCLGLGLS</sequence>
<keyword evidence="1" id="KW-1133">Transmembrane helix</keyword>
<keyword evidence="1" id="KW-0472">Membrane</keyword>
<evidence type="ECO:0000256" key="1">
    <source>
        <dbReference type="SAM" id="Phobius"/>
    </source>
</evidence>
<dbReference type="OrthoDB" id="5741158at2"/>
<dbReference type="HOGENOM" id="CLU_2666036_0_0_6"/>